<dbReference type="AlphaFoldDB" id="A0A523YQ10"/>
<sequence>MIVLLVVILGFMGMAGARADEISDIIERGKKLYQEGKYSEASSELQYAVSQIQNLQAEQLKGLLPEPLSGWTAQEPSASAAPMALFGGGITASRTYKKEDTGESIEIEIITQSPLLQTVMMLLANPAMLAGQPDTKIVRVKGEKAIEKFSAKGKKGELSLILEANTLITVKGRKISDKNVLHQYMEKIDFEVMKKTFGG</sequence>
<comment type="caution">
    <text evidence="1">The sequence shown here is derived from an EMBL/GenBank/DDBJ whole genome shotgun (WGS) entry which is preliminary data.</text>
</comment>
<organism evidence="1 2">
    <name type="scientific">Aerophobetes bacterium</name>
    <dbReference type="NCBI Taxonomy" id="2030807"/>
    <lineage>
        <taxon>Bacteria</taxon>
        <taxon>Candidatus Aerophobota</taxon>
    </lineage>
</organism>
<accession>A0A523YQ10</accession>
<dbReference type="Proteomes" id="UP000316925">
    <property type="component" value="Unassembled WGS sequence"/>
</dbReference>
<dbReference type="EMBL" id="SOIJ01000090">
    <property type="protein sequence ID" value="TET93603.1"/>
    <property type="molecule type" value="Genomic_DNA"/>
</dbReference>
<reference evidence="1 2" key="1">
    <citation type="submission" date="2019-03" db="EMBL/GenBank/DDBJ databases">
        <title>Metabolic potential of uncultured bacteria and archaea associated with petroleum seepage in deep-sea sediments.</title>
        <authorList>
            <person name="Dong X."/>
            <person name="Hubert C."/>
        </authorList>
    </citation>
    <scope>NUCLEOTIDE SEQUENCE [LARGE SCALE GENOMIC DNA]</scope>
    <source>
        <strain evidence="1">E29_bin28</strain>
    </source>
</reference>
<protein>
    <submittedName>
        <fullName evidence="1">Uncharacterized protein</fullName>
    </submittedName>
</protein>
<proteinExistence type="predicted"/>
<evidence type="ECO:0000313" key="2">
    <source>
        <dbReference type="Proteomes" id="UP000316925"/>
    </source>
</evidence>
<evidence type="ECO:0000313" key="1">
    <source>
        <dbReference type="EMBL" id="TET93603.1"/>
    </source>
</evidence>
<gene>
    <name evidence="1" type="ORF">E3J33_01540</name>
</gene>
<name>A0A523YQ10_UNCAE</name>